<evidence type="ECO:0000313" key="3">
    <source>
        <dbReference type="Proteomes" id="UP001324427"/>
    </source>
</evidence>
<dbReference type="Proteomes" id="UP001324427">
    <property type="component" value="Unassembled WGS sequence"/>
</dbReference>
<feature type="compositionally biased region" description="Acidic residues" evidence="1">
    <location>
        <begin position="195"/>
        <end position="206"/>
    </location>
</feature>
<proteinExistence type="predicted"/>
<gene>
    <name evidence="2" type="ORF">LTR36_009769</name>
</gene>
<dbReference type="AlphaFoldDB" id="A0AAV9J615"/>
<sequence>MAAPSPAKRLLSPGPFMIHPSEYHDDYDDMTPAPRRDPPPAPRRDPPPAPRRDPPPATGRDSNPAEVRDPDPAPRREPPAASTAPSSPAAPTGPLDRAGQIFVDMKSLQSRMEQYPGTSTRRQAILMTYGEVLRTRDPLEWKWFSMLYQEELQFGPYPFWGNWAAQFQKAAAIIRQVSAESTAREEEAARRALEVEEEQYDEDEYQTDYSSAERYWPEALT</sequence>
<evidence type="ECO:0000313" key="2">
    <source>
        <dbReference type="EMBL" id="KAK4540104.1"/>
    </source>
</evidence>
<accession>A0AAV9J615</accession>
<keyword evidence="3" id="KW-1185">Reference proteome</keyword>
<feature type="region of interest" description="Disordered" evidence="1">
    <location>
        <begin position="1"/>
        <end position="96"/>
    </location>
</feature>
<reference evidence="2 3" key="1">
    <citation type="submission" date="2021-11" db="EMBL/GenBank/DDBJ databases">
        <title>Black yeast isolated from Biological Soil Crust.</title>
        <authorList>
            <person name="Kurbessoian T."/>
        </authorList>
    </citation>
    <scope>NUCLEOTIDE SEQUENCE [LARGE SCALE GENOMIC DNA]</scope>
    <source>
        <strain evidence="2 3">CCFEE 5522</strain>
    </source>
</reference>
<dbReference type="EMBL" id="JAVFHQ010000074">
    <property type="protein sequence ID" value="KAK4540104.1"/>
    <property type="molecule type" value="Genomic_DNA"/>
</dbReference>
<feature type="compositionally biased region" description="Basic and acidic residues" evidence="1">
    <location>
        <begin position="185"/>
        <end position="194"/>
    </location>
</feature>
<feature type="region of interest" description="Disordered" evidence="1">
    <location>
        <begin position="185"/>
        <end position="221"/>
    </location>
</feature>
<feature type="compositionally biased region" description="Basic and acidic residues" evidence="1">
    <location>
        <begin position="66"/>
        <end position="78"/>
    </location>
</feature>
<feature type="compositionally biased region" description="Basic and acidic residues" evidence="1">
    <location>
        <begin position="34"/>
        <end position="54"/>
    </location>
</feature>
<feature type="compositionally biased region" description="Low complexity" evidence="1">
    <location>
        <begin position="79"/>
        <end position="92"/>
    </location>
</feature>
<comment type="caution">
    <text evidence="2">The sequence shown here is derived from an EMBL/GenBank/DDBJ whole genome shotgun (WGS) entry which is preliminary data.</text>
</comment>
<organism evidence="2 3">
    <name type="scientific">Oleoguttula mirabilis</name>
    <dbReference type="NCBI Taxonomy" id="1507867"/>
    <lineage>
        <taxon>Eukaryota</taxon>
        <taxon>Fungi</taxon>
        <taxon>Dikarya</taxon>
        <taxon>Ascomycota</taxon>
        <taxon>Pezizomycotina</taxon>
        <taxon>Dothideomycetes</taxon>
        <taxon>Dothideomycetidae</taxon>
        <taxon>Mycosphaerellales</taxon>
        <taxon>Teratosphaeriaceae</taxon>
        <taxon>Oleoguttula</taxon>
    </lineage>
</organism>
<protein>
    <submittedName>
        <fullName evidence="2">Uncharacterized protein</fullName>
    </submittedName>
</protein>
<evidence type="ECO:0000256" key="1">
    <source>
        <dbReference type="SAM" id="MobiDB-lite"/>
    </source>
</evidence>
<name>A0AAV9J615_9PEZI</name>